<dbReference type="PANTHER" id="PTHR12864">
    <property type="entry name" value="RAN BINDING PROTEIN 9-RELATED"/>
    <property type="match status" value="1"/>
</dbReference>
<feature type="region of interest" description="Disordered" evidence="1">
    <location>
        <begin position="33"/>
        <end position="66"/>
    </location>
</feature>
<dbReference type="InterPro" id="IPR043136">
    <property type="entry name" value="B30.2/SPRY_sf"/>
</dbReference>
<proteinExistence type="predicted"/>
<dbReference type="InterPro" id="IPR024964">
    <property type="entry name" value="CTLH/CRA"/>
</dbReference>
<dbReference type="SMART" id="SM00757">
    <property type="entry name" value="CRA"/>
    <property type="match status" value="1"/>
</dbReference>
<dbReference type="OrthoDB" id="25503at2759"/>
<evidence type="ECO:0000259" key="3">
    <source>
        <dbReference type="PROSITE" id="PS50897"/>
    </source>
</evidence>
<sequence length="821" mass="88922">MSARRSRSTSISVPASSSTARLENVISMPFLASPGLVGSPRPRMTNATRPSLTVSSGPTTTARRNVATSPVRSISGSYSYSNAASRSPVHSTSPPVFEPRIIRAGPSPARPVDPACFPSVTSPPTAPTRRQSTTRLNSGITPVYHAPMRTVEGSAPTTAPAVTHTQTEVFPRPTYLDHSALRDLLQTDAPISSVDARSAEARAPVTWSTSAYPISVPAVSHYPYLRRVQTPVTESEDEGSSPPPSTAPIAPNPVLMANPVLRLPTRWSEQDRHPPLSVSPDGRELTFIGPSCIGEKDSAAARANHPIPPACGIYYYEVEILHKGSKGHISLGFSSPDVRLSRLPGWEKQSWGYHADDGWSFPGHKDGSPYGPTFDTGDIIGCGVDFSQHRAFYTKNGTFLGMVFENVGKGHELYPAVGLRHTSESIRVNFGHAPFKYAIEDHVHSQQNCVWADIQSTKINWDLLQGINKYEEPSDSRESPKTSGIEDDSVKAPLRKLVLSYLAHHGYAKTAHAFQAQCERSRVPVASTSAKVEQDMDTDDNTTIGPDQELRTRVDIVNAVLRGDVDTALVQTRLHFPTVLEREQGLMLFKLRCRKFVELSVEASEALKRAKQLQPQPTQEVAERGPELHSRVSAGEDVNMDGMDGEGAMDVDDPSHEAHSDSSMNSSSVSTSTLSATEDRSETASRPRQASRSPSARPTSPHAAAARQALHTALAFGQTLEADYKHDGRPEIRAHLKRTFGVVAYTDPLAAGGEVAEMAGQEARVRLGNELNQAILESQGKPVHPALEMLYRQSAACITQLGLLNVGSAAFADMPKEFLEG</sequence>
<reference evidence="4" key="1">
    <citation type="journal article" date="2021" name="New Phytol.">
        <title>Evolutionary innovations through gain and loss of genes in the ectomycorrhizal Boletales.</title>
        <authorList>
            <person name="Wu G."/>
            <person name="Miyauchi S."/>
            <person name="Morin E."/>
            <person name="Kuo A."/>
            <person name="Drula E."/>
            <person name="Varga T."/>
            <person name="Kohler A."/>
            <person name="Feng B."/>
            <person name="Cao Y."/>
            <person name="Lipzen A."/>
            <person name="Daum C."/>
            <person name="Hundley H."/>
            <person name="Pangilinan J."/>
            <person name="Johnson J."/>
            <person name="Barry K."/>
            <person name="LaButti K."/>
            <person name="Ng V."/>
            <person name="Ahrendt S."/>
            <person name="Min B."/>
            <person name="Choi I.G."/>
            <person name="Park H."/>
            <person name="Plett J.M."/>
            <person name="Magnuson J."/>
            <person name="Spatafora J.W."/>
            <person name="Nagy L.G."/>
            <person name="Henrissat B."/>
            <person name="Grigoriev I.V."/>
            <person name="Yang Z.L."/>
            <person name="Xu J."/>
            <person name="Martin F.M."/>
        </authorList>
    </citation>
    <scope>NUCLEOTIDE SEQUENCE</scope>
    <source>
        <strain evidence="4">KKN 215</strain>
    </source>
</reference>
<gene>
    <name evidence="4" type="ORF">BXZ70DRAFT_1007441</name>
</gene>
<feature type="domain" description="B30.2/SPRY" evidence="2">
    <location>
        <begin position="245"/>
        <end position="435"/>
    </location>
</feature>
<dbReference type="InterPro" id="IPR013144">
    <property type="entry name" value="CRA_dom"/>
</dbReference>
<accession>A0A8K0UQ60</accession>
<dbReference type="InterPro" id="IPR006595">
    <property type="entry name" value="CTLH_C"/>
</dbReference>
<protein>
    <submittedName>
        <fullName evidence="4">SPRY-domain-containing protein</fullName>
    </submittedName>
</protein>
<feature type="region of interest" description="Disordered" evidence="1">
    <location>
        <begin position="77"/>
        <end position="96"/>
    </location>
</feature>
<dbReference type="InterPro" id="IPR050618">
    <property type="entry name" value="Ubq-SigPath_Reg"/>
</dbReference>
<dbReference type="InterPro" id="IPR013320">
    <property type="entry name" value="ConA-like_dom_sf"/>
</dbReference>
<feature type="region of interest" description="Disordered" evidence="1">
    <location>
        <begin position="230"/>
        <end position="253"/>
    </location>
</feature>
<dbReference type="CDD" id="cd12909">
    <property type="entry name" value="SPRY_RanBP9_10"/>
    <property type="match status" value="1"/>
</dbReference>
<dbReference type="AlphaFoldDB" id="A0A8K0UQ60"/>
<feature type="compositionally biased region" description="Low complexity" evidence="1">
    <location>
        <begin position="661"/>
        <end position="676"/>
    </location>
</feature>
<dbReference type="InterPro" id="IPR035782">
    <property type="entry name" value="SPRY_RanBP9/10"/>
</dbReference>
<dbReference type="EMBL" id="JAEVFJ010000012">
    <property type="protein sequence ID" value="KAH8101615.1"/>
    <property type="molecule type" value="Genomic_DNA"/>
</dbReference>
<comment type="caution">
    <text evidence="4">The sequence shown here is derived from an EMBL/GenBank/DDBJ whole genome shotgun (WGS) entry which is preliminary data.</text>
</comment>
<evidence type="ECO:0000313" key="5">
    <source>
        <dbReference type="Proteomes" id="UP000813824"/>
    </source>
</evidence>
<dbReference type="PROSITE" id="PS50896">
    <property type="entry name" value="LISH"/>
    <property type="match status" value="1"/>
</dbReference>
<feature type="compositionally biased region" description="Polar residues" evidence="1">
    <location>
        <begin position="45"/>
        <end position="66"/>
    </location>
</feature>
<organism evidence="4 5">
    <name type="scientific">Cristinia sonorae</name>
    <dbReference type="NCBI Taxonomy" id="1940300"/>
    <lineage>
        <taxon>Eukaryota</taxon>
        <taxon>Fungi</taxon>
        <taxon>Dikarya</taxon>
        <taxon>Basidiomycota</taxon>
        <taxon>Agaricomycotina</taxon>
        <taxon>Agaricomycetes</taxon>
        <taxon>Agaricomycetidae</taxon>
        <taxon>Agaricales</taxon>
        <taxon>Pleurotineae</taxon>
        <taxon>Stephanosporaceae</taxon>
        <taxon>Cristinia</taxon>
    </lineage>
</organism>
<evidence type="ECO:0000313" key="4">
    <source>
        <dbReference type="EMBL" id="KAH8101615.1"/>
    </source>
</evidence>
<keyword evidence="5" id="KW-1185">Reference proteome</keyword>
<dbReference type="InterPro" id="IPR006594">
    <property type="entry name" value="LisH"/>
</dbReference>
<dbReference type="SUPFAM" id="SSF49899">
    <property type="entry name" value="Concanavalin A-like lectins/glucanases"/>
    <property type="match status" value="1"/>
</dbReference>
<dbReference type="Pfam" id="PF00622">
    <property type="entry name" value="SPRY"/>
    <property type="match status" value="1"/>
</dbReference>
<dbReference type="SMART" id="SM00449">
    <property type="entry name" value="SPRY"/>
    <property type="match status" value="1"/>
</dbReference>
<dbReference type="InterPro" id="IPR001870">
    <property type="entry name" value="B30.2/SPRY"/>
</dbReference>
<feature type="compositionally biased region" description="Polar residues" evidence="1">
    <location>
        <begin position="77"/>
        <end position="94"/>
    </location>
</feature>
<evidence type="ECO:0000256" key="1">
    <source>
        <dbReference type="SAM" id="MobiDB-lite"/>
    </source>
</evidence>
<feature type="compositionally biased region" description="Acidic residues" evidence="1">
    <location>
        <begin position="643"/>
        <end position="652"/>
    </location>
</feature>
<feature type="domain" description="CTLH" evidence="3">
    <location>
        <begin position="549"/>
        <end position="608"/>
    </location>
</feature>
<dbReference type="Gene3D" id="2.60.120.920">
    <property type="match status" value="1"/>
</dbReference>
<dbReference type="Pfam" id="PF10607">
    <property type="entry name" value="CTLH"/>
    <property type="match status" value="1"/>
</dbReference>
<feature type="compositionally biased region" description="Low complexity" evidence="1">
    <location>
        <begin position="686"/>
        <end position="706"/>
    </location>
</feature>
<evidence type="ECO:0000259" key="2">
    <source>
        <dbReference type="PROSITE" id="PS50188"/>
    </source>
</evidence>
<dbReference type="InterPro" id="IPR003877">
    <property type="entry name" value="SPRY_dom"/>
</dbReference>
<feature type="region of interest" description="Disordered" evidence="1">
    <location>
        <begin position="607"/>
        <end position="706"/>
    </location>
</feature>
<dbReference type="PROSITE" id="PS50188">
    <property type="entry name" value="B302_SPRY"/>
    <property type="match status" value="1"/>
</dbReference>
<name>A0A8K0UQ60_9AGAR</name>
<dbReference type="Proteomes" id="UP000813824">
    <property type="component" value="Unassembled WGS sequence"/>
</dbReference>
<dbReference type="PROSITE" id="PS50897">
    <property type="entry name" value="CTLH"/>
    <property type="match status" value="1"/>
</dbReference>
<feature type="compositionally biased region" description="Basic and acidic residues" evidence="1">
    <location>
        <begin position="621"/>
        <end position="630"/>
    </location>
</feature>